<evidence type="ECO:0000313" key="2">
    <source>
        <dbReference type="EMBL" id="JAD69541.1"/>
    </source>
</evidence>
<name>A0A0A9C1V9_ARUDO</name>
<feature type="transmembrane region" description="Helical" evidence="1">
    <location>
        <begin position="14"/>
        <end position="32"/>
    </location>
</feature>
<keyword evidence="1" id="KW-0472">Membrane</keyword>
<dbReference type="AlphaFoldDB" id="A0A0A9C1V9"/>
<evidence type="ECO:0000256" key="1">
    <source>
        <dbReference type="SAM" id="Phobius"/>
    </source>
</evidence>
<protein>
    <submittedName>
        <fullName evidence="2">Uncharacterized protein</fullName>
    </submittedName>
</protein>
<organism evidence="2">
    <name type="scientific">Arundo donax</name>
    <name type="common">Giant reed</name>
    <name type="synonym">Donax arundinaceus</name>
    <dbReference type="NCBI Taxonomy" id="35708"/>
    <lineage>
        <taxon>Eukaryota</taxon>
        <taxon>Viridiplantae</taxon>
        <taxon>Streptophyta</taxon>
        <taxon>Embryophyta</taxon>
        <taxon>Tracheophyta</taxon>
        <taxon>Spermatophyta</taxon>
        <taxon>Magnoliopsida</taxon>
        <taxon>Liliopsida</taxon>
        <taxon>Poales</taxon>
        <taxon>Poaceae</taxon>
        <taxon>PACMAD clade</taxon>
        <taxon>Arundinoideae</taxon>
        <taxon>Arundineae</taxon>
        <taxon>Arundo</taxon>
    </lineage>
</organism>
<keyword evidence="1" id="KW-0812">Transmembrane</keyword>
<reference evidence="2" key="1">
    <citation type="submission" date="2014-09" db="EMBL/GenBank/DDBJ databases">
        <authorList>
            <person name="Magalhaes I.L.F."/>
            <person name="Oliveira U."/>
            <person name="Santos F.R."/>
            <person name="Vidigal T.H.D.A."/>
            <person name="Brescovit A.D."/>
            <person name="Santos A.J."/>
        </authorList>
    </citation>
    <scope>NUCLEOTIDE SEQUENCE</scope>
    <source>
        <tissue evidence="2">Shoot tissue taken approximately 20 cm above the soil surface</tissue>
    </source>
</reference>
<accession>A0A0A9C1V9</accession>
<reference evidence="2" key="2">
    <citation type="journal article" date="2015" name="Data Brief">
        <title>Shoot transcriptome of the giant reed, Arundo donax.</title>
        <authorList>
            <person name="Barrero R.A."/>
            <person name="Guerrero F.D."/>
            <person name="Moolhuijzen P."/>
            <person name="Goolsby J.A."/>
            <person name="Tidwell J."/>
            <person name="Bellgard S.E."/>
            <person name="Bellgard M.I."/>
        </authorList>
    </citation>
    <scope>NUCLEOTIDE SEQUENCE</scope>
    <source>
        <tissue evidence="2">Shoot tissue taken approximately 20 cm above the soil surface</tissue>
    </source>
</reference>
<keyword evidence="1" id="KW-1133">Transmembrane helix</keyword>
<sequence length="42" mass="4847">MIVASSPSVRTDSFNFTIYIYSLTICLFYKYLRGIAKNSKYA</sequence>
<proteinExistence type="predicted"/>
<dbReference type="EMBL" id="GBRH01228354">
    <property type="protein sequence ID" value="JAD69541.1"/>
    <property type="molecule type" value="Transcribed_RNA"/>
</dbReference>